<dbReference type="AlphaFoldDB" id="A0A0A9Q008"/>
<proteinExistence type="predicted"/>
<reference evidence="1" key="2">
    <citation type="journal article" date="2015" name="Data Brief">
        <title>Shoot transcriptome of the giant reed, Arundo donax.</title>
        <authorList>
            <person name="Barrero R.A."/>
            <person name="Guerrero F.D."/>
            <person name="Moolhuijzen P."/>
            <person name="Goolsby J.A."/>
            <person name="Tidwell J."/>
            <person name="Bellgard S.E."/>
            <person name="Bellgard M.I."/>
        </authorList>
    </citation>
    <scope>NUCLEOTIDE SEQUENCE</scope>
    <source>
        <tissue evidence="1">Shoot tissue taken approximately 20 cm above the soil surface</tissue>
    </source>
</reference>
<reference evidence="1" key="1">
    <citation type="submission" date="2014-09" db="EMBL/GenBank/DDBJ databases">
        <authorList>
            <person name="Magalhaes I.L.F."/>
            <person name="Oliveira U."/>
            <person name="Santos F.R."/>
            <person name="Vidigal T.H.D.A."/>
            <person name="Brescovit A.D."/>
            <person name="Santos A.J."/>
        </authorList>
    </citation>
    <scope>NUCLEOTIDE SEQUENCE</scope>
    <source>
        <tissue evidence="1">Shoot tissue taken approximately 20 cm above the soil surface</tissue>
    </source>
</reference>
<dbReference type="EMBL" id="GBRH01268409">
    <property type="protein sequence ID" value="JAD29486.1"/>
    <property type="molecule type" value="Transcribed_RNA"/>
</dbReference>
<name>A0A0A9Q008_ARUDO</name>
<sequence length="47" mass="4743">MSTSSFRLCEPATSPALASIATPTRPELLLASALASGAHAGKATQCR</sequence>
<evidence type="ECO:0000313" key="1">
    <source>
        <dbReference type="EMBL" id="JAD29486.1"/>
    </source>
</evidence>
<protein>
    <submittedName>
        <fullName evidence="1">CesA12</fullName>
    </submittedName>
</protein>
<accession>A0A0A9Q008</accession>
<organism evidence="1">
    <name type="scientific">Arundo donax</name>
    <name type="common">Giant reed</name>
    <name type="synonym">Donax arundinaceus</name>
    <dbReference type="NCBI Taxonomy" id="35708"/>
    <lineage>
        <taxon>Eukaryota</taxon>
        <taxon>Viridiplantae</taxon>
        <taxon>Streptophyta</taxon>
        <taxon>Embryophyta</taxon>
        <taxon>Tracheophyta</taxon>
        <taxon>Spermatophyta</taxon>
        <taxon>Magnoliopsida</taxon>
        <taxon>Liliopsida</taxon>
        <taxon>Poales</taxon>
        <taxon>Poaceae</taxon>
        <taxon>PACMAD clade</taxon>
        <taxon>Arundinoideae</taxon>
        <taxon>Arundineae</taxon>
        <taxon>Arundo</taxon>
    </lineage>
</organism>